<dbReference type="GO" id="GO:0017056">
    <property type="term" value="F:structural constituent of nuclear pore"/>
    <property type="evidence" value="ECO:0007669"/>
    <property type="project" value="UniProtKB-UniRule"/>
</dbReference>
<dbReference type="EMBL" id="PJQD01000038">
    <property type="protein sequence ID" value="POY73360.1"/>
    <property type="molecule type" value="Genomic_DNA"/>
</dbReference>
<evidence type="ECO:0000256" key="2">
    <source>
        <dbReference type="ARBA" id="ARBA00022816"/>
    </source>
</evidence>
<dbReference type="GO" id="GO:0006606">
    <property type="term" value="P:protein import into nucleus"/>
    <property type="evidence" value="ECO:0007669"/>
    <property type="project" value="TreeGrafter"/>
</dbReference>
<dbReference type="Proteomes" id="UP000237144">
    <property type="component" value="Unassembled WGS sequence"/>
</dbReference>
<dbReference type="Gene3D" id="1.20.190.50">
    <property type="match status" value="1"/>
</dbReference>
<evidence type="ECO:0000256" key="7">
    <source>
        <dbReference type="RuleBase" id="RU365072"/>
    </source>
</evidence>
<comment type="function">
    <text evidence="7">Functions as a component of the nuclear pore complex (NPC).</text>
</comment>
<dbReference type="GO" id="GO:0031965">
    <property type="term" value="C:nuclear membrane"/>
    <property type="evidence" value="ECO:0007669"/>
    <property type="project" value="UniProtKB-SubCell"/>
</dbReference>
<keyword evidence="2" id="KW-0509">mRNA transport</keyword>
<organism evidence="9 10">
    <name type="scientific">Rhodotorula taiwanensis</name>
    <dbReference type="NCBI Taxonomy" id="741276"/>
    <lineage>
        <taxon>Eukaryota</taxon>
        <taxon>Fungi</taxon>
        <taxon>Dikarya</taxon>
        <taxon>Basidiomycota</taxon>
        <taxon>Pucciniomycotina</taxon>
        <taxon>Microbotryomycetes</taxon>
        <taxon>Sporidiobolales</taxon>
        <taxon>Sporidiobolaceae</taxon>
        <taxon>Rhodotorula</taxon>
    </lineage>
</organism>
<evidence type="ECO:0000313" key="9">
    <source>
        <dbReference type="EMBL" id="POY73360.1"/>
    </source>
</evidence>
<dbReference type="AlphaFoldDB" id="A0A2S5B9A4"/>
<name>A0A2S5B9A4_9BASI</name>
<evidence type="ECO:0000256" key="5">
    <source>
        <dbReference type="ARBA" id="ARBA00023132"/>
    </source>
</evidence>
<dbReference type="PANTHER" id="PTHR13003:SF2">
    <property type="entry name" value="NUCLEAR PORE COMPLEX PROTEIN NUP107"/>
    <property type="match status" value="1"/>
</dbReference>
<dbReference type="GO" id="GO:0000973">
    <property type="term" value="P:post-transcriptional tethering of RNA polymerase II gene DNA at nuclear periphery"/>
    <property type="evidence" value="ECO:0007669"/>
    <property type="project" value="TreeGrafter"/>
</dbReference>
<keyword evidence="4 7" id="KW-0811">Translocation</keyword>
<dbReference type="GO" id="GO:0031080">
    <property type="term" value="C:nuclear pore outer ring"/>
    <property type="evidence" value="ECO:0007669"/>
    <property type="project" value="TreeGrafter"/>
</dbReference>
<evidence type="ECO:0000256" key="1">
    <source>
        <dbReference type="ARBA" id="ARBA00022448"/>
    </source>
</evidence>
<dbReference type="PANTHER" id="PTHR13003">
    <property type="entry name" value="NUP107-RELATED"/>
    <property type="match status" value="1"/>
</dbReference>
<evidence type="ECO:0000256" key="8">
    <source>
        <dbReference type="SAM" id="MobiDB-lite"/>
    </source>
</evidence>
<accession>A0A2S5B9A4</accession>
<sequence>MVDYQNDSRRMTASDVFVDFSVELQRCEDASPDAVLSDEGGLLQCFTDVCDNLRAPLSSDQDREEYEAWSLESNTWTLLRALYSERLSGTPSAPSSSKNPYTPPLAVAQRLIESNKDLLELSAIRDWLHEIPFSTTGVESRRGYAPYTKNKLKQLRRTGAKLPQGLVDRLDPDALVRAKAEDDGARLEAEDASYERAFLRSLYEHVRQGELDVAIESCRQSDQSWRAASLSGGQPWSDPLLGPEQGAADDDDAMVGTGALERVVKGNANRRLWKSMCRKLAGSQSLDKFERALYGALSGDVTSVLPVCSSWEDVVWAHINSLFESHIEAGLASSPAGRYWQRDSVAPMKEKAPLDPEDPLTGPAAASGRPVRDELEDIFEKLVRSDKPELSMAAKNPFRVAQAYLIVGKVGNLLETFVERLEAAAADTEPETLAHLLRFFSHLVLVLRMLKQPLPEYASNRILEAYVHVLEAHDQDEDLIAFYASHLEKQSAIESYARFLLTFGPGSDIHARQGALRKSCEHGLSLPLIARRTVELILSSTLASLPPSFVLPATGLNAFGRVDARQLELIRSLEWLTAEQETYEDAIQEANALTRWFLVSDAPQAARELLQRLPGDLLHSLAAGSPRAAVQLDIREYLDYVALFTCLDLHGQWMELWARRPGPSASKLEIAQYRDEVATIVDELHKRTVELLEGDWLKLENLDSTIDAAASRRQTELSRIRRLVVPDVVFRLHRALFESSQFVPENLTRCLALSTLIADERFQLYLELVAATRDEIDTAPLGLKAYLSEVREASLASLDRGKGPVGVL</sequence>
<dbReference type="STRING" id="741276.A0A2S5B9A4"/>
<evidence type="ECO:0000256" key="4">
    <source>
        <dbReference type="ARBA" id="ARBA00023010"/>
    </source>
</evidence>
<dbReference type="Gene3D" id="1.10.3450.20">
    <property type="match status" value="1"/>
</dbReference>
<keyword evidence="3" id="KW-0653">Protein transport</keyword>
<feature type="region of interest" description="Disordered" evidence="8">
    <location>
        <begin position="347"/>
        <end position="368"/>
    </location>
</feature>
<keyword evidence="10" id="KW-1185">Reference proteome</keyword>
<protein>
    <recommendedName>
        <fullName evidence="7">Nuclear pore complex protein</fullName>
    </recommendedName>
</protein>
<dbReference type="Pfam" id="PF04121">
    <property type="entry name" value="Nup84_Nup100"/>
    <property type="match status" value="1"/>
</dbReference>
<keyword evidence="5 7" id="KW-0906">Nuclear pore complex</keyword>
<dbReference type="InterPro" id="IPR007252">
    <property type="entry name" value="Nup84/Nup107"/>
</dbReference>
<comment type="similarity">
    <text evidence="7">Belongs to the nucleoporin Nup84/Nup107 family.</text>
</comment>
<keyword evidence="7" id="KW-0472">Membrane</keyword>
<evidence type="ECO:0000256" key="6">
    <source>
        <dbReference type="ARBA" id="ARBA00023242"/>
    </source>
</evidence>
<proteinExistence type="inferred from homology"/>
<evidence type="ECO:0000313" key="10">
    <source>
        <dbReference type="Proteomes" id="UP000237144"/>
    </source>
</evidence>
<keyword evidence="6 7" id="KW-0539">Nucleus</keyword>
<gene>
    <name evidence="9" type="ORF">BMF94_3697</name>
</gene>
<reference evidence="9 10" key="1">
    <citation type="journal article" date="2018" name="Front. Microbiol.">
        <title>Prospects for Fungal Bioremediation of Acidic Radioactive Waste Sites: Characterization and Genome Sequence of Rhodotorula taiwanensis MD1149.</title>
        <authorList>
            <person name="Tkavc R."/>
            <person name="Matrosova V.Y."/>
            <person name="Grichenko O.E."/>
            <person name="Gostincar C."/>
            <person name="Volpe R.P."/>
            <person name="Klimenkova P."/>
            <person name="Gaidamakova E.K."/>
            <person name="Zhou C.E."/>
            <person name="Stewart B.J."/>
            <person name="Lyman M.G."/>
            <person name="Malfatti S.A."/>
            <person name="Rubinfeld B."/>
            <person name="Courtot M."/>
            <person name="Singh J."/>
            <person name="Dalgard C.L."/>
            <person name="Hamilton T."/>
            <person name="Frey K.G."/>
            <person name="Gunde-Cimerman N."/>
            <person name="Dugan L."/>
            <person name="Daly M.J."/>
        </authorList>
    </citation>
    <scope>NUCLEOTIDE SEQUENCE [LARGE SCALE GENOMIC DNA]</scope>
    <source>
        <strain evidence="9 10">MD1149</strain>
    </source>
</reference>
<evidence type="ECO:0000256" key="3">
    <source>
        <dbReference type="ARBA" id="ARBA00022927"/>
    </source>
</evidence>
<comment type="caution">
    <text evidence="9">The sequence shown here is derived from an EMBL/GenBank/DDBJ whole genome shotgun (WGS) entry which is preliminary data.</text>
</comment>
<comment type="subcellular location">
    <subcellularLocation>
        <location evidence="7">Nucleus</location>
        <location evidence="7">Nuclear pore complex</location>
    </subcellularLocation>
    <subcellularLocation>
        <location evidence="7">Nucleus membrane</location>
    </subcellularLocation>
</comment>
<dbReference type="OrthoDB" id="3098at2759"/>
<comment type="subunit">
    <text evidence="7">Part of the nuclear pore complex (NPC).</text>
</comment>
<keyword evidence="1 7" id="KW-0813">Transport</keyword>
<dbReference type="GO" id="GO:0006406">
    <property type="term" value="P:mRNA export from nucleus"/>
    <property type="evidence" value="ECO:0007669"/>
    <property type="project" value="TreeGrafter"/>
</dbReference>